<dbReference type="InterPro" id="IPR035969">
    <property type="entry name" value="Rab-GAP_TBC_sf"/>
</dbReference>
<keyword evidence="8" id="KW-0966">Cell projection</keyword>
<dbReference type="SUPFAM" id="SSF47923">
    <property type="entry name" value="Ypt/Rab-GAP domain of gyp1p"/>
    <property type="match status" value="2"/>
</dbReference>
<organism evidence="10 11">
    <name type="scientific">Physocladia obscura</name>
    <dbReference type="NCBI Taxonomy" id="109957"/>
    <lineage>
        <taxon>Eukaryota</taxon>
        <taxon>Fungi</taxon>
        <taxon>Fungi incertae sedis</taxon>
        <taxon>Chytridiomycota</taxon>
        <taxon>Chytridiomycota incertae sedis</taxon>
        <taxon>Chytridiomycetes</taxon>
        <taxon>Chytridiales</taxon>
        <taxon>Chytriomycetaceae</taxon>
        <taxon>Physocladia</taxon>
    </lineage>
</organism>
<feature type="domain" description="Rab-GAP TBC" evidence="9">
    <location>
        <begin position="25"/>
        <end position="200"/>
    </location>
</feature>
<dbReference type="PANTHER" id="PTHR19853:SF1">
    <property type="entry name" value="TBC1 DOMAIN FAMILY MEMBER 31"/>
    <property type="match status" value="1"/>
</dbReference>
<keyword evidence="11" id="KW-1185">Reference proteome</keyword>
<dbReference type="EMBL" id="JADGJH010002799">
    <property type="protein sequence ID" value="KAJ3094758.1"/>
    <property type="molecule type" value="Genomic_DNA"/>
</dbReference>
<evidence type="ECO:0000313" key="11">
    <source>
        <dbReference type="Proteomes" id="UP001211907"/>
    </source>
</evidence>
<sequence length="306" mass="36459">MIEAKEDNTTLNRRKLLKYLKHYGSYPEEYRTMVWRFLLKLPENRDAYETLLEKNLHPSVKDFRKKFPLKSDRVAKSMEKVLSCLAHWSPIFEELDYLPGMIFPFVKLFTNDMFSGFETVMAVLTNWCQKWWEYYPNPPIECLGVIEDLLSYHDPELLSHFAKNKITSQVYAWGIMQTLFTEITSKLDWLKTWDHFVTNPPAYMYYFITAYLLASRTSLLAVESVQDYQFFFTRVNPVSIDKIIVSAYQLHSSTPDVCSPVTFFEPFKPLMRGQYAIFNKYPEFIVNYQSKMKEKIRADEIEYLRR</sequence>
<dbReference type="InterPro" id="IPR000195">
    <property type="entry name" value="Rab-GAP-TBC_dom"/>
</dbReference>
<dbReference type="Gene3D" id="1.10.472.80">
    <property type="entry name" value="Ypt/Rab-GAP domain of gyp1p, domain 3"/>
    <property type="match status" value="1"/>
</dbReference>
<dbReference type="InterPro" id="IPR051570">
    <property type="entry name" value="TBC1_cilium_biogenesis"/>
</dbReference>
<evidence type="ECO:0000256" key="4">
    <source>
        <dbReference type="ARBA" id="ARBA00022574"/>
    </source>
</evidence>
<comment type="subcellular location">
    <subcellularLocation>
        <location evidence="1">Cell projection</location>
        <location evidence="1">Cilium</location>
    </subcellularLocation>
    <subcellularLocation>
        <location evidence="2">Cytoplasm</location>
        <location evidence="2">Cytoskeleton</location>
    </subcellularLocation>
</comment>
<dbReference type="AlphaFoldDB" id="A0AAD5SWL9"/>
<comment type="caution">
    <text evidence="10">The sequence shown here is derived from an EMBL/GenBank/DDBJ whole genome shotgun (WGS) entry which is preliminary data.</text>
</comment>
<gene>
    <name evidence="10" type="primary">WDR67</name>
    <name evidence="10" type="ORF">HK100_006022</name>
</gene>
<evidence type="ECO:0000256" key="1">
    <source>
        <dbReference type="ARBA" id="ARBA00004138"/>
    </source>
</evidence>
<dbReference type="PANTHER" id="PTHR19853">
    <property type="entry name" value="WD REPEAT CONTAINING PROTEIN 3 WDR3"/>
    <property type="match status" value="1"/>
</dbReference>
<feature type="non-terminal residue" evidence="10">
    <location>
        <position position="1"/>
    </location>
</feature>
<evidence type="ECO:0000256" key="7">
    <source>
        <dbReference type="ARBA" id="ARBA00023212"/>
    </source>
</evidence>
<reference evidence="10" key="1">
    <citation type="submission" date="2020-05" db="EMBL/GenBank/DDBJ databases">
        <title>Phylogenomic resolution of chytrid fungi.</title>
        <authorList>
            <person name="Stajich J.E."/>
            <person name="Amses K."/>
            <person name="Simmons R."/>
            <person name="Seto K."/>
            <person name="Myers J."/>
            <person name="Bonds A."/>
            <person name="Quandt C.A."/>
            <person name="Barry K."/>
            <person name="Liu P."/>
            <person name="Grigoriev I."/>
            <person name="Longcore J.E."/>
            <person name="James T.Y."/>
        </authorList>
    </citation>
    <scope>NUCLEOTIDE SEQUENCE</scope>
    <source>
        <strain evidence="10">JEL0513</strain>
    </source>
</reference>
<evidence type="ECO:0000256" key="5">
    <source>
        <dbReference type="ARBA" id="ARBA00022737"/>
    </source>
</evidence>
<accession>A0AAD5SWL9</accession>
<evidence type="ECO:0000313" key="10">
    <source>
        <dbReference type="EMBL" id="KAJ3094758.1"/>
    </source>
</evidence>
<dbReference type="GO" id="GO:0036064">
    <property type="term" value="C:ciliary basal body"/>
    <property type="evidence" value="ECO:0007669"/>
    <property type="project" value="TreeGrafter"/>
</dbReference>
<evidence type="ECO:0000256" key="6">
    <source>
        <dbReference type="ARBA" id="ARBA00023054"/>
    </source>
</evidence>
<protein>
    <submittedName>
        <fullName evidence="10">TBC1 domain member 31</fullName>
    </submittedName>
</protein>
<evidence type="ECO:0000259" key="9">
    <source>
        <dbReference type="PROSITE" id="PS50086"/>
    </source>
</evidence>
<evidence type="ECO:0000256" key="3">
    <source>
        <dbReference type="ARBA" id="ARBA00022490"/>
    </source>
</evidence>
<keyword evidence="6" id="KW-0175">Coiled coil</keyword>
<keyword evidence="7" id="KW-0206">Cytoskeleton</keyword>
<proteinExistence type="predicted"/>
<name>A0AAD5SWL9_9FUNG</name>
<keyword evidence="3" id="KW-0963">Cytoplasm</keyword>
<dbReference type="GO" id="GO:0060271">
    <property type="term" value="P:cilium assembly"/>
    <property type="evidence" value="ECO:0007669"/>
    <property type="project" value="TreeGrafter"/>
</dbReference>
<keyword evidence="4" id="KW-0853">WD repeat</keyword>
<dbReference type="Pfam" id="PF00566">
    <property type="entry name" value="RabGAP-TBC"/>
    <property type="match status" value="1"/>
</dbReference>
<dbReference type="Proteomes" id="UP001211907">
    <property type="component" value="Unassembled WGS sequence"/>
</dbReference>
<evidence type="ECO:0000256" key="2">
    <source>
        <dbReference type="ARBA" id="ARBA00004245"/>
    </source>
</evidence>
<evidence type="ECO:0000256" key="8">
    <source>
        <dbReference type="ARBA" id="ARBA00023273"/>
    </source>
</evidence>
<keyword evidence="5" id="KW-0677">Repeat</keyword>
<dbReference type="PROSITE" id="PS50086">
    <property type="entry name" value="TBC_RABGAP"/>
    <property type="match status" value="1"/>
</dbReference>